<dbReference type="SUPFAM" id="SSF64263">
    <property type="entry name" value="Prokaryotic ribosomal protein L17"/>
    <property type="match status" value="1"/>
</dbReference>
<comment type="caution">
    <text evidence="9">The sequence shown here is derived from an EMBL/GenBank/DDBJ whole genome shotgun (WGS) entry which is preliminary data.</text>
</comment>
<dbReference type="PANTHER" id="PTHR14413:SF16">
    <property type="entry name" value="LARGE RIBOSOMAL SUBUNIT PROTEIN BL17M"/>
    <property type="match status" value="1"/>
</dbReference>
<dbReference type="EMBL" id="JAEAOA010001427">
    <property type="protein sequence ID" value="KAK3582212.1"/>
    <property type="molecule type" value="Genomic_DNA"/>
</dbReference>
<accession>A0AAE0VMF4</accession>
<dbReference type="Gene3D" id="3.90.1030.10">
    <property type="entry name" value="Ribosomal protein L17"/>
    <property type="match status" value="1"/>
</dbReference>
<dbReference type="PANTHER" id="PTHR14413">
    <property type="entry name" value="RIBOSOMAL PROTEIN L17"/>
    <property type="match status" value="1"/>
</dbReference>
<organism evidence="9 10">
    <name type="scientific">Potamilus streckersoni</name>
    <dbReference type="NCBI Taxonomy" id="2493646"/>
    <lineage>
        <taxon>Eukaryota</taxon>
        <taxon>Metazoa</taxon>
        <taxon>Spiralia</taxon>
        <taxon>Lophotrochozoa</taxon>
        <taxon>Mollusca</taxon>
        <taxon>Bivalvia</taxon>
        <taxon>Autobranchia</taxon>
        <taxon>Heteroconchia</taxon>
        <taxon>Palaeoheterodonta</taxon>
        <taxon>Unionida</taxon>
        <taxon>Unionoidea</taxon>
        <taxon>Unionidae</taxon>
        <taxon>Ambleminae</taxon>
        <taxon>Lampsilini</taxon>
        <taxon>Potamilus</taxon>
    </lineage>
</organism>
<keyword evidence="8" id="KW-1133">Transmembrane helix</keyword>
<feature type="region of interest" description="Disordered" evidence="7">
    <location>
        <begin position="393"/>
        <end position="417"/>
    </location>
</feature>
<evidence type="ECO:0000256" key="6">
    <source>
        <dbReference type="RuleBase" id="RU000660"/>
    </source>
</evidence>
<evidence type="ECO:0000256" key="1">
    <source>
        <dbReference type="ARBA" id="ARBA00008777"/>
    </source>
</evidence>
<feature type="region of interest" description="Disordered" evidence="7">
    <location>
        <begin position="99"/>
        <end position="125"/>
    </location>
</feature>
<dbReference type="InterPro" id="IPR000456">
    <property type="entry name" value="Ribosomal_bL17"/>
</dbReference>
<evidence type="ECO:0000256" key="5">
    <source>
        <dbReference type="ARBA" id="ARBA00035413"/>
    </source>
</evidence>
<keyword evidence="8" id="KW-0472">Membrane</keyword>
<keyword evidence="3 6" id="KW-0687">Ribonucleoprotein</keyword>
<sequence>MTTEAKAKAMRGFVEKIITKSKKGTSSVQREVFKKIKNKDAVKALFSEISQKALERNGGYTRVIKLPPRLGDASKMAFIELVDFFANIEKKPVVKMQDRSKRLKGTKKTDDSTASPNDKKNKDATAISCPYRKESTLYEIPRIRDGGISSLVPLLHEINVVEIFCTVLNILISISKIFKIMIKVNINIVGLLTAFYLFVITGCGKKVNYEDFAKAEYQINEKQKLLFESSKEISEDLKEMMKRYPDKKIKFDTGLGLNADQESVLLDMIKNEKDPTFKGTLQEIVDKNKLVIELTEQIRKLEDKLPTFYVVKKGDSHRMIAINFLKDVYKLEQKKAEELVDRSGLYDELEVGFKVWLYYNDDVFGTFVTQGSAKVSPYKLKLSMRKSREEEIYREAYEKGRNDTSGSSNSELSETTK</sequence>
<evidence type="ECO:0000256" key="7">
    <source>
        <dbReference type="SAM" id="MobiDB-lite"/>
    </source>
</evidence>
<keyword evidence="2 6" id="KW-0689">Ribosomal protein</keyword>
<dbReference type="GO" id="GO:0003735">
    <property type="term" value="F:structural constituent of ribosome"/>
    <property type="evidence" value="ECO:0007669"/>
    <property type="project" value="InterPro"/>
</dbReference>
<proteinExistence type="inferred from homology"/>
<dbReference type="GO" id="GO:0006412">
    <property type="term" value="P:translation"/>
    <property type="evidence" value="ECO:0007669"/>
    <property type="project" value="InterPro"/>
</dbReference>
<reference evidence="9" key="1">
    <citation type="journal article" date="2021" name="Genome Biol. Evol.">
        <title>A High-Quality Reference Genome for a Parasitic Bivalve with Doubly Uniparental Inheritance (Bivalvia: Unionida).</title>
        <authorList>
            <person name="Smith C.H."/>
        </authorList>
    </citation>
    <scope>NUCLEOTIDE SEQUENCE</scope>
    <source>
        <strain evidence="9">CHS0354</strain>
    </source>
</reference>
<comment type="similarity">
    <text evidence="1 6">Belongs to the bacterial ribosomal protein bL17 family.</text>
</comment>
<feature type="compositionally biased region" description="Basic and acidic residues" evidence="7">
    <location>
        <begin position="393"/>
        <end position="402"/>
    </location>
</feature>
<gene>
    <name evidence="9" type="ORF">CHS0354_023750</name>
</gene>
<evidence type="ECO:0000256" key="2">
    <source>
        <dbReference type="ARBA" id="ARBA00022980"/>
    </source>
</evidence>
<evidence type="ECO:0000256" key="4">
    <source>
        <dbReference type="ARBA" id="ARBA00035290"/>
    </source>
</evidence>
<reference evidence="9" key="2">
    <citation type="journal article" date="2021" name="Genome Biol. Evol.">
        <title>Developing a high-quality reference genome for a parasitic bivalve with doubly uniparental inheritance (Bivalvia: Unionida).</title>
        <authorList>
            <person name="Smith C.H."/>
        </authorList>
    </citation>
    <scope>NUCLEOTIDE SEQUENCE</scope>
    <source>
        <strain evidence="9">CHS0354</strain>
        <tissue evidence="9">Mantle</tissue>
    </source>
</reference>
<dbReference type="InterPro" id="IPR036373">
    <property type="entry name" value="Ribosomal_bL17_sf"/>
</dbReference>
<name>A0AAE0VMF4_9BIVA</name>
<dbReference type="GO" id="GO:0022625">
    <property type="term" value="C:cytosolic large ribosomal subunit"/>
    <property type="evidence" value="ECO:0007669"/>
    <property type="project" value="TreeGrafter"/>
</dbReference>
<evidence type="ECO:0000313" key="10">
    <source>
        <dbReference type="Proteomes" id="UP001195483"/>
    </source>
</evidence>
<dbReference type="AlphaFoldDB" id="A0AAE0VMF4"/>
<protein>
    <recommendedName>
        <fullName evidence="4">Large ribosomal subunit protein bL17m</fullName>
    </recommendedName>
    <alternativeName>
        <fullName evidence="5">39S ribosomal protein L17, mitochondrial</fullName>
    </alternativeName>
</protein>
<dbReference type="NCBIfam" id="TIGR00059">
    <property type="entry name" value="L17"/>
    <property type="match status" value="1"/>
</dbReference>
<reference evidence="9" key="3">
    <citation type="submission" date="2023-05" db="EMBL/GenBank/DDBJ databases">
        <authorList>
            <person name="Smith C.H."/>
        </authorList>
    </citation>
    <scope>NUCLEOTIDE SEQUENCE</scope>
    <source>
        <strain evidence="9">CHS0354</strain>
        <tissue evidence="9">Mantle</tissue>
    </source>
</reference>
<evidence type="ECO:0000256" key="8">
    <source>
        <dbReference type="SAM" id="Phobius"/>
    </source>
</evidence>
<keyword evidence="10" id="KW-1185">Reference proteome</keyword>
<evidence type="ECO:0000256" key="3">
    <source>
        <dbReference type="ARBA" id="ARBA00023274"/>
    </source>
</evidence>
<keyword evidence="8" id="KW-0812">Transmembrane</keyword>
<dbReference type="Pfam" id="PF01196">
    <property type="entry name" value="Ribosomal_L17"/>
    <property type="match status" value="1"/>
</dbReference>
<evidence type="ECO:0000313" key="9">
    <source>
        <dbReference type="EMBL" id="KAK3582212.1"/>
    </source>
</evidence>
<feature type="transmembrane region" description="Helical" evidence="8">
    <location>
        <begin position="180"/>
        <end position="199"/>
    </location>
</feature>
<feature type="compositionally biased region" description="Basic and acidic residues" evidence="7">
    <location>
        <begin position="107"/>
        <end position="123"/>
    </location>
</feature>
<dbReference type="Proteomes" id="UP001195483">
    <property type="component" value="Unassembled WGS sequence"/>
</dbReference>
<feature type="compositionally biased region" description="Polar residues" evidence="7">
    <location>
        <begin position="403"/>
        <end position="417"/>
    </location>
</feature>